<dbReference type="CDD" id="cd06170">
    <property type="entry name" value="LuxR_C_like"/>
    <property type="match status" value="1"/>
</dbReference>
<dbReference type="InterPro" id="IPR001789">
    <property type="entry name" value="Sig_transdc_resp-reg_receiver"/>
</dbReference>
<evidence type="ECO:0000259" key="7">
    <source>
        <dbReference type="PROSITE" id="PS50043"/>
    </source>
</evidence>
<protein>
    <submittedName>
        <fullName evidence="9">DNA-binding response regulator</fullName>
    </submittedName>
</protein>
<dbReference type="PROSITE" id="PS00622">
    <property type="entry name" value="HTH_LUXR_1"/>
    <property type="match status" value="1"/>
</dbReference>
<evidence type="ECO:0000256" key="5">
    <source>
        <dbReference type="ARBA" id="ARBA00023163"/>
    </source>
</evidence>
<dbReference type="PROSITE" id="PS50110">
    <property type="entry name" value="RESPONSE_REGULATORY"/>
    <property type="match status" value="1"/>
</dbReference>
<feature type="domain" description="HTH luxR-type" evidence="7">
    <location>
        <begin position="142"/>
        <end position="207"/>
    </location>
</feature>
<dbReference type="InterPro" id="IPR000792">
    <property type="entry name" value="Tscrpt_reg_LuxR_C"/>
</dbReference>
<dbReference type="PANTHER" id="PTHR43214:SF43">
    <property type="entry name" value="TWO-COMPONENT RESPONSE REGULATOR"/>
    <property type="match status" value="1"/>
</dbReference>
<dbReference type="GO" id="GO:0003677">
    <property type="term" value="F:DNA binding"/>
    <property type="evidence" value="ECO:0007669"/>
    <property type="project" value="UniProtKB-KW"/>
</dbReference>
<dbReference type="Proteomes" id="UP000278746">
    <property type="component" value="Unassembled WGS sequence"/>
</dbReference>
<dbReference type="GO" id="GO:0000160">
    <property type="term" value="P:phosphorelay signal transduction system"/>
    <property type="evidence" value="ECO:0007669"/>
    <property type="project" value="InterPro"/>
</dbReference>
<dbReference type="GO" id="GO:0005737">
    <property type="term" value="C:cytoplasm"/>
    <property type="evidence" value="ECO:0007669"/>
    <property type="project" value="UniProtKB-SubCell"/>
</dbReference>
<sequence>MPAIMIIDDHAVLRDGLKTIFSMEDDFTVVAEAETAKEALEKLTGIIPDVIIMDINLPGENGVDLTKRIKEKYKGIKVLILTMHKHEEYFMAAIRNGADGYVLKDAPSEEVVTAVRTLMTGEAVIPSSMTRTLLTMHQQPEQEKADKELTEREKEVLDCLVKGLSNKEVAEELLISDKTVKIHVSNIFKKLGVKSRSQAVIHAIQHQLVSIPE</sequence>
<dbReference type="GO" id="GO:0006355">
    <property type="term" value="P:regulation of DNA-templated transcription"/>
    <property type="evidence" value="ECO:0007669"/>
    <property type="project" value="InterPro"/>
</dbReference>
<dbReference type="InterPro" id="IPR058245">
    <property type="entry name" value="NreC/VraR/RcsB-like_REC"/>
</dbReference>
<accession>A0A3M7TLE8</accession>
<reference evidence="9 10" key="1">
    <citation type="submission" date="2018-10" db="EMBL/GenBank/DDBJ databases">
        <title>Bacillus Keqinensis sp. nov., a moderately halophilic bacterium isolated from a saline-alkaline lake.</title>
        <authorList>
            <person name="Wang H."/>
        </authorList>
    </citation>
    <scope>NUCLEOTIDE SEQUENCE [LARGE SCALE GENOMIC DNA]</scope>
    <source>
        <strain evidence="9 10">KQ-3</strain>
    </source>
</reference>
<keyword evidence="4 9" id="KW-0238">DNA-binding</keyword>
<dbReference type="SMART" id="SM00421">
    <property type="entry name" value="HTH_LUXR"/>
    <property type="match status" value="1"/>
</dbReference>
<dbReference type="Gene3D" id="3.40.50.2300">
    <property type="match status" value="1"/>
</dbReference>
<dbReference type="PRINTS" id="PR00038">
    <property type="entry name" value="HTHLUXR"/>
</dbReference>
<dbReference type="SMART" id="SM00448">
    <property type="entry name" value="REC"/>
    <property type="match status" value="1"/>
</dbReference>
<keyword evidence="2 6" id="KW-0597">Phosphoprotein</keyword>
<dbReference type="InterPro" id="IPR016032">
    <property type="entry name" value="Sig_transdc_resp-reg_C-effctor"/>
</dbReference>
<gene>
    <name evidence="9" type="ORF">EBO34_19460</name>
</gene>
<dbReference type="SUPFAM" id="SSF46894">
    <property type="entry name" value="C-terminal effector domain of the bipartite response regulators"/>
    <property type="match status" value="1"/>
</dbReference>
<keyword evidence="10" id="KW-1185">Reference proteome</keyword>
<dbReference type="InterPro" id="IPR039420">
    <property type="entry name" value="WalR-like"/>
</dbReference>
<evidence type="ECO:0000256" key="1">
    <source>
        <dbReference type="ARBA" id="ARBA00004496"/>
    </source>
</evidence>
<dbReference type="CDD" id="cd17535">
    <property type="entry name" value="REC_NarL-like"/>
    <property type="match status" value="1"/>
</dbReference>
<dbReference type="FunFam" id="1.10.10.10:FF:000153">
    <property type="entry name" value="LuxR family transcriptional regulator"/>
    <property type="match status" value="1"/>
</dbReference>
<evidence type="ECO:0000256" key="4">
    <source>
        <dbReference type="ARBA" id="ARBA00023125"/>
    </source>
</evidence>
<dbReference type="OrthoDB" id="9780153at2"/>
<dbReference type="InterPro" id="IPR011006">
    <property type="entry name" value="CheY-like_superfamily"/>
</dbReference>
<dbReference type="PANTHER" id="PTHR43214">
    <property type="entry name" value="TWO-COMPONENT RESPONSE REGULATOR"/>
    <property type="match status" value="1"/>
</dbReference>
<evidence type="ECO:0000256" key="6">
    <source>
        <dbReference type="PROSITE-ProRule" id="PRU00169"/>
    </source>
</evidence>
<dbReference type="Pfam" id="PF00072">
    <property type="entry name" value="Response_reg"/>
    <property type="match status" value="1"/>
</dbReference>
<evidence type="ECO:0000313" key="9">
    <source>
        <dbReference type="EMBL" id="RNA66298.1"/>
    </source>
</evidence>
<dbReference type="EMBL" id="RHIB01000004">
    <property type="protein sequence ID" value="RNA66298.1"/>
    <property type="molecule type" value="Genomic_DNA"/>
</dbReference>
<evidence type="ECO:0000256" key="3">
    <source>
        <dbReference type="ARBA" id="ARBA00023015"/>
    </source>
</evidence>
<feature type="modified residue" description="4-aspartylphosphate" evidence="6">
    <location>
        <position position="54"/>
    </location>
</feature>
<proteinExistence type="predicted"/>
<keyword evidence="3" id="KW-0805">Transcription regulation</keyword>
<name>A0A3M7TLE8_9BACI</name>
<comment type="subcellular location">
    <subcellularLocation>
        <location evidence="1">Cytoplasm</location>
    </subcellularLocation>
</comment>
<organism evidence="9 10">
    <name type="scientific">Alteribacter keqinensis</name>
    <dbReference type="NCBI Taxonomy" id="2483800"/>
    <lineage>
        <taxon>Bacteria</taxon>
        <taxon>Bacillati</taxon>
        <taxon>Bacillota</taxon>
        <taxon>Bacilli</taxon>
        <taxon>Bacillales</taxon>
        <taxon>Bacillaceae</taxon>
        <taxon>Alteribacter</taxon>
    </lineage>
</organism>
<evidence type="ECO:0000313" key="10">
    <source>
        <dbReference type="Proteomes" id="UP000278746"/>
    </source>
</evidence>
<dbReference type="PROSITE" id="PS50043">
    <property type="entry name" value="HTH_LUXR_2"/>
    <property type="match status" value="1"/>
</dbReference>
<dbReference type="SUPFAM" id="SSF52172">
    <property type="entry name" value="CheY-like"/>
    <property type="match status" value="1"/>
</dbReference>
<dbReference type="Pfam" id="PF00196">
    <property type="entry name" value="GerE"/>
    <property type="match status" value="1"/>
</dbReference>
<comment type="caution">
    <text evidence="9">The sequence shown here is derived from an EMBL/GenBank/DDBJ whole genome shotgun (WGS) entry which is preliminary data.</text>
</comment>
<dbReference type="RefSeq" id="WP_122901758.1">
    <property type="nucleotide sequence ID" value="NZ_RHIB01000004.1"/>
</dbReference>
<evidence type="ECO:0000259" key="8">
    <source>
        <dbReference type="PROSITE" id="PS50110"/>
    </source>
</evidence>
<evidence type="ECO:0000256" key="2">
    <source>
        <dbReference type="ARBA" id="ARBA00022553"/>
    </source>
</evidence>
<keyword evidence="5" id="KW-0804">Transcription</keyword>
<feature type="domain" description="Response regulatory" evidence="8">
    <location>
        <begin position="3"/>
        <end position="119"/>
    </location>
</feature>
<dbReference type="AlphaFoldDB" id="A0A3M7TLE8"/>